<dbReference type="GO" id="GO:0046914">
    <property type="term" value="F:transition metal ion binding"/>
    <property type="evidence" value="ECO:0007669"/>
    <property type="project" value="InterPro"/>
</dbReference>
<dbReference type="STRING" id="1220535.IMCC14465_12750"/>
<reference evidence="1 2" key="1">
    <citation type="journal article" date="2012" name="J. Bacteriol.">
        <title>Genome Sequence of Strain IMCC14465, Isolated from the East Sea, Belonging to the PS1 Clade of Alphaproteobacteria.</title>
        <authorList>
            <person name="Yang S.J."/>
            <person name="Kang I."/>
            <person name="Cho J.C."/>
        </authorList>
    </citation>
    <scope>NUCLEOTIDE SEQUENCE [LARGE SCALE GENOMIC DNA]</scope>
    <source>
        <strain evidence="1 2">IMCC14465</strain>
    </source>
</reference>
<dbReference type="InterPro" id="IPR036648">
    <property type="entry name" value="CN_Hdrase_a/SCN_Hdrase_g_sf"/>
</dbReference>
<dbReference type="Proteomes" id="UP000004836">
    <property type="component" value="Unassembled WGS sequence"/>
</dbReference>
<name>J9E0L5_9PROT</name>
<proteinExistence type="predicted"/>
<dbReference type="Gene3D" id="3.90.330.10">
    <property type="entry name" value="Nitrile hydratase alpha /Thiocyanate hydrolase gamma"/>
    <property type="match status" value="1"/>
</dbReference>
<keyword evidence="2" id="KW-1185">Reference proteome</keyword>
<accession>J9E0L5</accession>
<organism evidence="1 2">
    <name type="scientific">alpha proteobacterium IMCC14465</name>
    <dbReference type="NCBI Taxonomy" id="1220535"/>
    <lineage>
        <taxon>Bacteria</taxon>
        <taxon>Pseudomonadati</taxon>
        <taxon>Pseudomonadota</taxon>
        <taxon>Alphaproteobacteria</taxon>
        <taxon>PS1 clade</taxon>
    </lineage>
</organism>
<dbReference type="EMBL" id="ALYF01000003">
    <property type="protein sequence ID" value="EJW21479.1"/>
    <property type="molecule type" value="Genomic_DNA"/>
</dbReference>
<dbReference type="PATRIC" id="fig|1220535.3.peg.1267"/>
<protein>
    <submittedName>
        <fullName evidence="1">Uncharacterized protein</fullName>
    </submittedName>
</protein>
<dbReference type="SUPFAM" id="SSF56209">
    <property type="entry name" value="Nitrile hydratase alpha chain"/>
    <property type="match status" value="1"/>
</dbReference>
<dbReference type="GO" id="GO:0003824">
    <property type="term" value="F:catalytic activity"/>
    <property type="evidence" value="ECO:0007669"/>
    <property type="project" value="InterPro"/>
</dbReference>
<gene>
    <name evidence="1" type="ORF">IMCC14465_12750</name>
</gene>
<sequence>MHRKKRKNGNAFALVEKDVFLRDRAMVRRYLPDILGKVLARIWIDVDFHDLFSKDPQGTLAENGVHLPENMYLEFQKPDADRPRIVVYERKPNSKFKVRVFYLQLVMMAGK</sequence>
<dbReference type="AlphaFoldDB" id="J9E0L5"/>
<evidence type="ECO:0000313" key="1">
    <source>
        <dbReference type="EMBL" id="EJW21479.1"/>
    </source>
</evidence>
<comment type="caution">
    <text evidence="1">The sequence shown here is derived from an EMBL/GenBank/DDBJ whole genome shotgun (WGS) entry which is preliminary data.</text>
</comment>
<dbReference type="eggNOG" id="ENOG5032WBF">
    <property type="taxonomic scope" value="Bacteria"/>
</dbReference>
<evidence type="ECO:0000313" key="2">
    <source>
        <dbReference type="Proteomes" id="UP000004836"/>
    </source>
</evidence>